<name>A0A2J7R0Q0_9NEOP</name>
<dbReference type="Proteomes" id="UP000235965">
    <property type="component" value="Unassembled WGS sequence"/>
</dbReference>
<dbReference type="InterPro" id="IPR000477">
    <property type="entry name" value="RT_dom"/>
</dbReference>
<dbReference type="PANTHER" id="PTHR19446">
    <property type="entry name" value="REVERSE TRANSCRIPTASES"/>
    <property type="match status" value="1"/>
</dbReference>
<evidence type="ECO:0000313" key="2">
    <source>
        <dbReference type="EMBL" id="PNF34410.1"/>
    </source>
</evidence>
<dbReference type="EMBL" id="NEVH01008221">
    <property type="protein sequence ID" value="PNF34410.1"/>
    <property type="molecule type" value="Genomic_DNA"/>
</dbReference>
<reference evidence="2 3" key="1">
    <citation type="submission" date="2017-12" db="EMBL/GenBank/DDBJ databases">
        <title>Hemimetabolous genomes reveal molecular basis of termite eusociality.</title>
        <authorList>
            <person name="Harrison M.C."/>
            <person name="Jongepier E."/>
            <person name="Robertson H.M."/>
            <person name="Arning N."/>
            <person name="Bitard-Feildel T."/>
            <person name="Chao H."/>
            <person name="Childers C.P."/>
            <person name="Dinh H."/>
            <person name="Doddapaneni H."/>
            <person name="Dugan S."/>
            <person name="Gowin J."/>
            <person name="Greiner C."/>
            <person name="Han Y."/>
            <person name="Hu H."/>
            <person name="Hughes D.S.T."/>
            <person name="Huylmans A.-K."/>
            <person name="Kemena C."/>
            <person name="Kremer L.P.M."/>
            <person name="Lee S.L."/>
            <person name="Lopez-Ezquerra A."/>
            <person name="Mallet L."/>
            <person name="Monroy-Kuhn J.M."/>
            <person name="Moser A."/>
            <person name="Murali S.C."/>
            <person name="Muzny D.M."/>
            <person name="Otani S."/>
            <person name="Piulachs M.-D."/>
            <person name="Poelchau M."/>
            <person name="Qu J."/>
            <person name="Schaub F."/>
            <person name="Wada-Katsumata A."/>
            <person name="Worley K.C."/>
            <person name="Xie Q."/>
            <person name="Ylla G."/>
            <person name="Poulsen M."/>
            <person name="Gibbs R.A."/>
            <person name="Schal C."/>
            <person name="Richards S."/>
            <person name="Belles X."/>
            <person name="Korb J."/>
            <person name="Bornberg-Bauer E."/>
        </authorList>
    </citation>
    <scope>NUCLEOTIDE SEQUENCE [LARGE SCALE GENOMIC DNA]</scope>
    <source>
        <tissue evidence="2">Whole body</tissue>
    </source>
</reference>
<dbReference type="Pfam" id="PF00078">
    <property type="entry name" value="RVT_1"/>
    <property type="match status" value="1"/>
</dbReference>
<dbReference type="InParanoid" id="A0A2J7R0Q0"/>
<organism evidence="2 3">
    <name type="scientific">Cryptotermes secundus</name>
    <dbReference type="NCBI Taxonomy" id="105785"/>
    <lineage>
        <taxon>Eukaryota</taxon>
        <taxon>Metazoa</taxon>
        <taxon>Ecdysozoa</taxon>
        <taxon>Arthropoda</taxon>
        <taxon>Hexapoda</taxon>
        <taxon>Insecta</taxon>
        <taxon>Pterygota</taxon>
        <taxon>Neoptera</taxon>
        <taxon>Polyneoptera</taxon>
        <taxon>Dictyoptera</taxon>
        <taxon>Blattodea</taxon>
        <taxon>Blattoidea</taxon>
        <taxon>Termitoidae</taxon>
        <taxon>Kalotermitidae</taxon>
        <taxon>Cryptotermitinae</taxon>
        <taxon>Cryptotermes</taxon>
    </lineage>
</organism>
<proteinExistence type="predicted"/>
<gene>
    <name evidence="2" type="ORF">B7P43_G13946</name>
</gene>
<keyword evidence="3" id="KW-1185">Reference proteome</keyword>
<feature type="domain" description="Reverse transcriptase" evidence="1">
    <location>
        <begin position="236"/>
        <end position="338"/>
    </location>
</feature>
<evidence type="ECO:0000313" key="3">
    <source>
        <dbReference type="Proteomes" id="UP000235965"/>
    </source>
</evidence>
<evidence type="ECO:0000259" key="1">
    <source>
        <dbReference type="Pfam" id="PF00078"/>
    </source>
</evidence>
<sequence>MHICKYFMLAFQKRKSLSNLPPKQWLTIRIKTSCKRKKELYLLTKVHDNNNLKQYYNSYSKILTKVINEAKRLNYYDKITNSNNTIKTTWNIIKAKLGKNRLKDKNCKTEEINPSIFNNHFLNVADNITQKFSTQITLDTDNGNSYKHYLSLTVKGPFPKIIFIKITTNEIENVLSSLRSKNSSGYDEISVKTLKISAPYISSSLCYKFNKAVLASKFPLCMKYPIVTPIYKKGDKKKCANYIPISLLTSFSKVFEKIIFRRLLTHVHAYDILANEQFGFHPELSTETASYNLIKTVSAAINNKKKVGGIFFNLEKAFDCVNHEILLYKLEFYGITDNVYVIKIVSPKPVSKGGN</sequence>
<accession>A0A2J7R0Q0</accession>
<protein>
    <recommendedName>
        <fullName evidence="1">Reverse transcriptase domain-containing protein</fullName>
    </recommendedName>
</protein>
<comment type="caution">
    <text evidence="2">The sequence shown here is derived from an EMBL/GenBank/DDBJ whole genome shotgun (WGS) entry which is preliminary data.</text>
</comment>
<dbReference type="AlphaFoldDB" id="A0A2J7R0Q0"/>